<reference evidence="1 2" key="1">
    <citation type="submission" date="2020-08" db="EMBL/GenBank/DDBJ databases">
        <title>Sphingobacterium sp. DN04309 isolated from aquaculture water.</title>
        <authorList>
            <person name="Zhang M."/>
        </authorList>
    </citation>
    <scope>NUCLEOTIDE SEQUENCE [LARGE SCALE GENOMIC DNA]</scope>
    <source>
        <strain evidence="1 2">DN04309</strain>
    </source>
</reference>
<accession>A0ABR7YFJ9</accession>
<gene>
    <name evidence="1" type="ORF">H8B04_10825</name>
</gene>
<dbReference type="EMBL" id="JACOIJ010000019">
    <property type="protein sequence ID" value="MBD1430051.1"/>
    <property type="molecule type" value="Genomic_DNA"/>
</dbReference>
<protein>
    <recommendedName>
        <fullName evidence="3">Protochlamydia outer membrane protein domain-containing protein</fullName>
    </recommendedName>
</protein>
<name>A0ABR7YFJ9_9SPHI</name>
<keyword evidence="2" id="KW-1185">Reference proteome</keyword>
<comment type="caution">
    <text evidence="1">The sequence shown here is derived from an EMBL/GenBank/DDBJ whole genome shotgun (WGS) entry which is preliminary data.</text>
</comment>
<evidence type="ECO:0000313" key="2">
    <source>
        <dbReference type="Proteomes" id="UP000651271"/>
    </source>
</evidence>
<dbReference type="Proteomes" id="UP000651271">
    <property type="component" value="Unassembled WGS sequence"/>
</dbReference>
<evidence type="ECO:0008006" key="3">
    <source>
        <dbReference type="Google" id="ProtNLM"/>
    </source>
</evidence>
<dbReference type="RefSeq" id="WP_165291777.1">
    <property type="nucleotide sequence ID" value="NZ_JACOIJ010000019.1"/>
</dbReference>
<sequence>MPFFVFSQYCPPLSGKVGETKLFHITAGYGITKLYGDVKSNNAFGSAGTINLDYQIKKGLLIGLESQFGSLRTEVTNTADPRQSHNDYMAGGLRVLIHPFSFFSKNSYLRSYSDVLLESLYLGVGSLYIINHYEYIYHNVNDYSTYGMVKGFDSSGDPIFEDRTRTLILPSLNLGSSIPLNNQLLSSGPVLSLVVNGQFNFGRNDALDGYTPYGANGRLSQGKDDFYSFYSLGLRYSF</sequence>
<evidence type="ECO:0000313" key="1">
    <source>
        <dbReference type="EMBL" id="MBD1430051.1"/>
    </source>
</evidence>
<organism evidence="1 2">
    <name type="scientific">Sphingobacterium litopenaei</name>
    <dbReference type="NCBI Taxonomy" id="2763500"/>
    <lineage>
        <taxon>Bacteria</taxon>
        <taxon>Pseudomonadati</taxon>
        <taxon>Bacteroidota</taxon>
        <taxon>Sphingobacteriia</taxon>
        <taxon>Sphingobacteriales</taxon>
        <taxon>Sphingobacteriaceae</taxon>
        <taxon>Sphingobacterium</taxon>
    </lineage>
</organism>
<proteinExistence type="predicted"/>